<dbReference type="SMART" id="SM00399">
    <property type="entry name" value="ZnF_C4"/>
    <property type="match status" value="1"/>
</dbReference>
<dbReference type="AlphaFoldDB" id="A0A7E4V2L3"/>
<dbReference type="GO" id="GO:0000978">
    <property type="term" value="F:RNA polymerase II cis-regulatory region sequence-specific DNA binding"/>
    <property type="evidence" value="ECO:0007669"/>
    <property type="project" value="TreeGrafter"/>
</dbReference>
<dbReference type="PROSITE" id="PS00031">
    <property type="entry name" value="NUCLEAR_REC_DBD_1"/>
    <property type="match status" value="1"/>
</dbReference>
<dbReference type="GO" id="GO:0045944">
    <property type="term" value="P:positive regulation of transcription by RNA polymerase II"/>
    <property type="evidence" value="ECO:0007669"/>
    <property type="project" value="TreeGrafter"/>
</dbReference>
<evidence type="ECO:0000313" key="15">
    <source>
        <dbReference type="Proteomes" id="UP000492821"/>
    </source>
</evidence>
<feature type="region of interest" description="Disordered" evidence="12">
    <location>
        <begin position="1"/>
        <end position="22"/>
    </location>
</feature>
<evidence type="ECO:0000256" key="4">
    <source>
        <dbReference type="ARBA" id="ARBA00022771"/>
    </source>
</evidence>
<dbReference type="PANTHER" id="PTHR24082">
    <property type="entry name" value="NUCLEAR HORMONE RECEPTOR"/>
    <property type="match status" value="1"/>
</dbReference>
<feature type="compositionally biased region" description="Basic and acidic residues" evidence="12">
    <location>
        <begin position="799"/>
        <end position="808"/>
    </location>
</feature>
<evidence type="ECO:0000256" key="11">
    <source>
        <dbReference type="RuleBase" id="RU004334"/>
    </source>
</evidence>
<sequence>MNTPDDPVIHSPPSIRLNQQGGNNAAFNQIGLMQCPPNGLMMSGGMPGSNSSTDSLMQQGPGSQDDGSNRPRRTKTCRVCGDHATGYNFNVITCESCKAFFRRNALRPKLQTDFKCPYSDDCEINAVSRRFCQKCRLKKCFDVGMKKEWILNEEQLRRRKNSRLNSKGGSMRSPGGMSNPSSVGSSSGGTAPYSPTHSLQQQQQAISRNSAIVETVTNNIRNEIGGLGRLNAFGMRSSTDIMSPPSVGSSTTTMSQQMLSPMNSMTSMSTSMSNTNTVSPVTPNVTMQREPISLNDIVAAFLRQQNPHFVLLPPPTASQTVKIVAYSNRLLPPAIQQQLRCGERIRIDFPIPDYALLVSACNISSFTELPGTGDLLLPDEAYEQMSNTIKEHVQRAVHRSVQQQQQQQREEQQRQAQVQAAAQAQAAAAAAAAAAQAVVASRSNNCYGNGYDETVRTTSMLPNTPQYDDISNFKMGPPPQVHPDSMSPESRNRYFFIENAITTYLNAPVEEVQPENELTPLNEPSPVDPEQDGELKLNNAELRELDDVKQAFLCMDEPLTDSHAASYLMKTEHAPGDIINIMDVTIRRIVKTAKRLGHFQEISNDGKLQLLKSSMIDMLTIRGVVLLDEQMKNWNTPILGGETKVSMDMFDKLTNPEQRQRFLAFCTAIHPSMRKNPMAIMLTALVVLFDNSRAAVLGEQDQEIVRRYHEMYYHLLQRYLESVYKDGAVEMIKTIPRALRQLAKINETSINLFAGRVDNKTVAPLPTEFFKTEPQSQQRYNNDSLAAYGGQNSQSSDNSDAKSPEPEQ</sequence>
<keyword evidence="10 11" id="KW-0539">Nucleus</keyword>
<dbReference type="PRINTS" id="PR00047">
    <property type="entry name" value="STROIDFINGER"/>
</dbReference>
<feature type="compositionally biased region" description="Polar residues" evidence="12">
    <location>
        <begin position="773"/>
        <end position="798"/>
    </location>
</feature>
<evidence type="ECO:0000256" key="1">
    <source>
        <dbReference type="ARBA" id="ARBA00004123"/>
    </source>
</evidence>
<dbReference type="GO" id="GO:0004879">
    <property type="term" value="F:nuclear receptor activity"/>
    <property type="evidence" value="ECO:0007669"/>
    <property type="project" value="TreeGrafter"/>
</dbReference>
<dbReference type="GO" id="GO:0005634">
    <property type="term" value="C:nucleus"/>
    <property type="evidence" value="ECO:0007669"/>
    <property type="project" value="UniProtKB-SubCell"/>
</dbReference>
<dbReference type="InterPro" id="IPR000536">
    <property type="entry name" value="Nucl_hrmn_rcpt_lig-bd"/>
</dbReference>
<name>A0A7E4V2L3_PANRE</name>
<dbReference type="WBParaSite" id="Pan_g1544.t1">
    <property type="protein sequence ID" value="Pan_g1544.t1"/>
    <property type="gene ID" value="Pan_g1544"/>
</dbReference>
<dbReference type="GO" id="GO:0008270">
    <property type="term" value="F:zinc ion binding"/>
    <property type="evidence" value="ECO:0007669"/>
    <property type="project" value="UniProtKB-KW"/>
</dbReference>
<dbReference type="InterPro" id="IPR050234">
    <property type="entry name" value="Nuclear_hormone_rcpt_NR1"/>
</dbReference>
<evidence type="ECO:0000256" key="3">
    <source>
        <dbReference type="ARBA" id="ARBA00022723"/>
    </source>
</evidence>
<dbReference type="FunFam" id="3.30.50.10:FF:000042">
    <property type="entry name" value="Nuclear hormone receptor HR96"/>
    <property type="match status" value="1"/>
</dbReference>
<evidence type="ECO:0000256" key="5">
    <source>
        <dbReference type="ARBA" id="ARBA00022833"/>
    </source>
</evidence>
<keyword evidence="8 11" id="KW-0804">Transcription</keyword>
<reference evidence="16" key="2">
    <citation type="submission" date="2020-10" db="UniProtKB">
        <authorList>
            <consortium name="WormBaseParasite"/>
        </authorList>
    </citation>
    <scope>IDENTIFICATION</scope>
</reference>
<evidence type="ECO:0000256" key="10">
    <source>
        <dbReference type="ARBA" id="ARBA00023242"/>
    </source>
</evidence>
<dbReference type="PROSITE" id="PS51030">
    <property type="entry name" value="NUCLEAR_REC_DBD_2"/>
    <property type="match status" value="1"/>
</dbReference>
<dbReference type="PROSITE" id="PS51843">
    <property type="entry name" value="NR_LBD"/>
    <property type="match status" value="1"/>
</dbReference>
<dbReference type="GO" id="GO:0030154">
    <property type="term" value="P:cell differentiation"/>
    <property type="evidence" value="ECO:0007669"/>
    <property type="project" value="TreeGrafter"/>
</dbReference>
<dbReference type="GO" id="GO:0006950">
    <property type="term" value="P:response to stress"/>
    <property type="evidence" value="ECO:0007669"/>
    <property type="project" value="UniProtKB-ARBA"/>
</dbReference>
<keyword evidence="5 11" id="KW-0862">Zinc</keyword>
<keyword evidence="15" id="KW-1185">Reference proteome</keyword>
<dbReference type="InterPro" id="IPR013088">
    <property type="entry name" value="Znf_NHR/GATA"/>
</dbReference>
<feature type="region of interest" description="Disordered" evidence="12">
    <location>
        <begin position="160"/>
        <end position="206"/>
    </location>
</feature>
<feature type="region of interest" description="Disordered" evidence="12">
    <location>
        <begin position="772"/>
        <end position="808"/>
    </location>
</feature>
<feature type="compositionally biased region" description="Polar residues" evidence="12">
    <location>
        <begin position="53"/>
        <end position="66"/>
    </location>
</feature>
<accession>A0A7E4V2L3</accession>
<dbReference type="Pfam" id="PF00105">
    <property type="entry name" value="zf-C4"/>
    <property type="match status" value="1"/>
</dbReference>
<feature type="compositionally biased region" description="Low complexity" evidence="12">
    <location>
        <begin position="38"/>
        <end position="52"/>
    </location>
</feature>
<feature type="domain" description="Nuclear receptor" evidence="13">
    <location>
        <begin position="74"/>
        <end position="152"/>
    </location>
</feature>
<feature type="domain" description="NR LBD" evidence="14">
    <location>
        <begin position="529"/>
        <end position="778"/>
    </location>
</feature>
<dbReference type="Gene3D" id="3.30.50.10">
    <property type="entry name" value="Erythroid Transcription Factor GATA-1, subunit A"/>
    <property type="match status" value="1"/>
</dbReference>
<dbReference type="PANTHER" id="PTHR24082:SF494">
    <property type="entry name" value="NUCLEAR HORMONE RECEPTOR FAMILY MEMBER DAF-12"/>
    <property type="match status" value="1"/>
</dbReference>
<feature type="region of interest" description="Disordered" evidence="12">
    <location>
        <begin position="513"/>
        <end position="533"/>
    </location>
</feature>
<evidence type="ECO:0000259" key="14">
    <source>
        <dbReference type="PROSITE" id="PS51843"/>
    </source>
</evidence>
<evidence type="ECO:0000256" key="6">
    <source>
        <dbReference type="ARBA" id="ARBA00023015"/>
    </source>
</evidence>
<keyword evidence="7 11" id="KW-0238">DNA-binding</keyword>
<evidence type="ECO:0000256" key="2">
    <source>
        <dbReference type="ARBA" id="ARBA00005993"/>
    </source>
</evidence>
<dbReference type="SMART" id="SM00430">
    <property type="entry name" value="HOLI"/>
    <property type="match status" value="1"/>
</dbReference>
<evidence type="ECO:0000256" key="8">
    <source>
        <dbReference type="ARBA" id="ARBA00023163"/>
    </source>
</evidence>
<proteinExistence type="inferred from homology"/>
<dbReference type="CDD" id="cd06966">
    <property type="entry name" value="NR_DBD_CAR"/>
    <property type="match status" value="1"/>
</dbReference>
<protein>
    <submittedName>
        <fullName evidence="16">Nuclear receptor domain-containing protein</fullName>
    </submittedName>
</protein>
<feature type="region of interest" description="Disordered" evidence="12">
    <location>
        <begin position="38"/>
        <end position="74"/>
    </location>
</feature>
<keyword evidence="6 11" id="KW-0805">Transcription regulation</keyword>
<keyword evidence="4 11" id="KW-0863">Zinc-finger</keyword>
<evidence type="ECO:0000256" key="9">
    <source>
        <dbReference type="ARBA" id="ARBA00023170"/>
    </source>
</evidence>
<comment type="subcellular location">
    <subcellularLocation>
        <location evidence="1 11">Nucleus</location>
    </subcellularLocation>
</comment>
<evidence type="ECO:0000313" key="16">
    <source>
        <dbReference type="WBParaSite" id="Pan_g1544.t1"/>
    </source>
</evidence>
<evidence type="ECO:0000256" key="7">
    <source>
        <dbReference type="ARBA" id="ARBA00023125"/>
    </source>
</evidence>
<dbReference type="GO" id="GO:0000122">
    <property type="term" value="P:negative regulation of transcription by RNA polymerase II"/>
    <property type="evidence" value="ECO:0007669"/>
    <property type="project" value="TreeGrafter"/>
</dbReference>
<keyword evidence="9 11" id="KW-0675">Receptor</keyword>
<feature type="compositionally biased region" description="Low complexity" evidence="12">
    <location>
        <begin position="173"/>
        <end position="189"/>
    </location>
</feature>
<evidence type="ECO:0000259" key="13">
    <source>
        <dbReference type="PROSITE" id="PS51030"/>
    </source>
</evidence>
<keyword evidence="3 11" id="KW-0479">Metal-binding</keyword>
<dbReference type="SUPFAM" id="SSF48508">
    <property type="entry name" value="Nuclear receptor ligand-binding domain"/>
    <property type="match status" value="1"/>
</dbReference>
<comment type="similarity">
    <text evidence="2 11">Belongs to the nuclear hormone receptor family.</text>
</comment>
<dbReference type="Pfam" id="PF00104">
    <property type="entry name" value="Hormone_recep"/>
    <property type="match status" value="1"/>
</dbReference>
<dbReference type="SUPFAM" id="SSF57716">
    <property type="entry name" value="Glucocorticoid receptor-like (DNA-binding domain)"/>
    <property type="match status" value="1"/>
</dbReference>
<dbReference type="Proteomes" id="UP000492821">
    <property type="component" value="Unassembled WGS sequence"/>
</dbReference>
<dbReference type="Gene3D" id="1.10.565.10">
    <property type="entry name" value="Retinoid X Receptor"/>
    <property type="match status" value="1"/>
</dbReference>
<dbReference type="InterPro" id="IPR035500">
    <property type="entry name" value="NHR-like_dom_sf"/>
</dbReference>
<feature type="compositionally biased region" description="Polar residues" evidence="12">
    <location>
        <begin position="193"/>
        <end position="206"/>
    </location>
</feature>
<reference evidence="15" key="1">
    <citation type="journal article" date="2013" name="Genetics">
        <title>The draft genome and transcriptome of Panagrellus redivivus are shaped by the harsh demands of a free-living lifestyle.</title>
        <authorList>
            <person name="Srinivasan J."/>
            <person name="Dillman A.R."/>
            <person name="Macchietto M.G."/>
            <person name="Heikkinen L."/>
            <person name="Lakso M."/>
            <person name="Fracchia K.M."/>
            <person name="Antoshechkin I."/>
            <person name="Mortazavi A."/>
            <person name="Wong G."/>
            <person name="Sternberg P.W."/>
        </authorList>
    </citation>
    <scope>NUCLEOTIDE SEQUENCE [LARGE SCALE GENOMIC DNA]</scope>
    <source>
        <strain evidence="15">MT8872</strain>
    </source>
</reference>
<evidence type="ECO:0000256" key="12">
    <source>
        <dbReference type="SAM" id="MobiDB-lite"/>
    </source>
</evidence>
<dbReference type="InterPro" id="IPR001628">
    <property type="entry name" value="Znf_hrmn_rcpt"/>
</dbReference>
<organism evidence="15 16">
    <name type="scientific">Panagrellus redivivus</name>
    <name type="common">Microworm</name>
    <dbReference type="NCBI Taxonomy" id="6233"/>
    <lineage>
        <taxon>Eukaryota</taxon>
        <taxon>Metazoa</taxon>
        <taxon>Ecdysozoa</taxon>
        <taxon>Nematoda</taxon>
        <taxon>Chromadorea</taxon>
        <taxon>Rhabditida</taxon>
        <taxon>Tylenchina</taxon>
        <taxon>Panagrolaimomorpha</taxon>
        <taxon>Panagrolaimoidea</taxon>
        <taxon>Panagrolaimidae</taxon>
        <taxon>Panagrellus</taxon>
    </lineage>
</organism>